<dbReference type="GO" id="GO:0009062">
    <property type="term" value="P:fatty acid catabolic process"/>
    <property type="evidence" value="ECO:0007669"/>
    <property type="project" value="TreeGrafter"/>
</dbReference>
<evidence type="ECO:0000256" key="1">
    <source>
        <dbReference type="ARBA" id="ARBA00022801"/>
    </source>
</evidence>
<dbReference type="GO" id="GO:0005829">
    <property type="term" value="C:cytosol"/>
    <property type="evidence" value="ECO:0007669"/>
    <property type="project" value="TreeGrafter"/>
</dbReference>
<proteinExistence type="predicted"/>
<dbReference type="AlphaFoldDB" id="A0A401FMB3"/>
<evidence type="ECO:0000256" key="2">
    <source>
        <dbReference type="PROSITE-ProRule" id="PRU01106"/>
    </source>
</evidence>
<dbReference type="PANTHER" id="PTHR11049">
    <property type="entry name" value="ACYL COENZYME A THIOESTER HYDROLASE"/>
    <property type="match status" value="1"/>
</dbReference>
<gene>
    <name evidence="4" type="ORF">NBRC111893_1675</name>
</gene>
<protein>
    <submittedName>
        <fullName evidence="4">Thioesterase superfamily</fullName>
    </submittedName>
</protein>
<dbReference type="GO" id="GO:0006637">
    <property type="term" value="P:acyl-CoA metabolic process"/>
    <property type="evidence" value="ECO:0007669"/>
    <property type="project" value="TreeGrafter"/>
</dbReference>
<dbReference type="OrthoDB" id="9791628at2"/>
<organism evidence="4 5">
    <name type="scientific">Lentilactobacillus kosonis</name>
    <dbReference type="NCBI Taxonomy" id="2810561"/>
    <lineage>
        <taxon>Bacteria</taxon>
        <taxon>Bacillati</taxon>
        <taxon>Bacillota</taxon>
        <taxon>Bacilli</taxon>
        <taxon>Lactobacillales</taxon>
        <taxon>Lactobacillaceae</taxon>
        <taxon>Lentilactobacillus</taxon>
    </lineage>
</organism>
<keyword evidence="1 2" id="KW-0378">Hydrolase</keyword>
<comment type="caution">
    <text evidence="4">The sequence shown here is derived from an EMBL/GenBank/DDBJ whole genome shotgun (WGS) entry which is preliminary data.</text>
</comment>
<dbReference type="InterPro" id="IPR033120">
    <property type="entry name" value="HOTDOG_ACOT"/>
</dbReference>
<name>A0A401FMB3_9LACO</name>
<dbReference type="GO" id="GO:0052816">
    <property type="term" value="F:long-chain fatty acyl-CoA hydrolase activity"/>
    <property type="evidence" value="ECO:0007669"/>
    <property type="project" value="TreeGrafter"/>
</dbReference>
<reference evidence="4 5" key="1">
    <citation type="submission" date="2017-11" db="EMBL/GenBank/DDBJ databases">
        <title>Draft Genome Sequence of Lactobacillus curieae NBRC 111893 isolated from Koso, a Japanese sugar-Vegetable Fermented Beverage.</title>
        <authorList>
            <person name="Chiou T.Y."/>
            <person name="Oshima K."/>
            <person name="Suda W."/>
            <person name="Hattori M."/>
            <person name="Takahashi T."/>
        </authorList>
    </citation>
    <scope>NUCLEOTIDE SEQUENCE [LARGE SCALE GENOMIC DNA]</scope>
    <source>
        <strain evidence="4 5">NBRC111893</strain>
    </source>
</reference>
<keyword evidence="5" id="KW-1185">Reference proteome</keyword>
<dbReference type="RefSeq" id="WP_125008474.1">
    <property type="nucleotide sequence ID" value="NZ_BEXA01000003.1"/>
</dbReference>
<dbReference type="InterPro" id="IPR040170">
    <property type="entry name" value="Cytosol_ACT"/>
</dbReference>
<dbReference type="PANTHER" id="PTHR11049:SF24">
    <property type="entry name" value="CYTOSOLIC ACYL COENZYME A THIOESTER HYDROLASE"/>
    <property type="match status" value="1"/>
</dbReference>
<sequence length="165" mass="18751">MKRIYCKDTRTVYEGYVFPSNLNNNDIQFGGRTLEILDANAGISVVKFLPGVPFVTASYDRVHFIKPISEQKIYKCVSYVTGAIPKAVEVFTKFVTQDKVTAAKQVAFTAFCSLVITDKTVTEVPQVIPESAEEKYLCQDYELRLAERINEFKQNKQLVAKLDYE</sequence>
<feature type="domain" description="HotDog ACOT-type" evidence="3">
    <location>
        <begin position="7"/>
        <end position="120"/>
    </location>
</feature>
<dbReference type="Gene3D" id="3.10.129.10">
    <property type="entry name" value="Hotdog Thioesterase"/>
    <property type="match status" value="1"/>
</dbReference>
<dbReference type="SUPFAM" id="SSF54637">
    <property type="entry name" value="Thioesterase/thiol ester dehydrase-isomerase"/>
    <property type="match status" value="1"/>
</dbReference>
<accession>A0A401FMB3</accession>
<dbReference type="Proteomes" id="UP000286974">
    <property type="component" value="Unassembled WGS sequence"/>
</dbReference>
<evidence type="ECO:0000313" key="4">
    <source>
        <dbReference type="EMBL" id="GAY73529.1"/>
    </source>
</evidence>
<dbReference type="InterPro" id="IPR029069">
    <property type="entry name" value="HotDog_dom_sf"/>
</dbReference>
<dbReference type="EMBL" id="BEXA01000003">
    <property type="protein sequence ID" value="GAY73529.1"/>
    <property type="molecule type" value="Genomic_DNA"/>
</dbReference>
<dbReference type="PROSITE" id="PS51770">
    <property type="entry name" value="HOTDOG_ACOT"/>
    <property type="match status" value="1"/>
</dbReference>
<evidence type="ECO:0000313" key="5">
    <source>
        <dbReference type="Proteomes" id="UP000286974"/>
    </source>
</evidence>
<evidence type="ECO:0000259" key="3">
    <source>
        <dbReference type="PROSITE" id="PS51770"/>
    </source>
</evidence>